<sequence length="158" mass="17747">MSNDKVFKGINLLSSSDYQRAIINNPAGAAQFFEFMCKLFIEEVLGCLSTNQRKGIYGDTNAYYGTVEQQGVMSPQDVCDSILNPDSKFQKKMVEWLEGCHMGELFNGTQSKIQSKVEQNEAKTGYVDLTWSLPEVLPKECIVKTVHEDCPTCNDIRS</sequence>
<dbReference type="InParanoid" id="A0A2H3D2F0"/>
<reference evidence="3" key="1">
    <citation type="journal article" date="2017" name="Nat. Ecol. Evol.">
        <title>Genome expansion and lineage-specific genetic innovations in the forest pathogenic fungi Armillaria.</title>
        <authorList>
            <person name="Sipos G."/>
            <person name="Prasanna A.N."/>
            <person name="Walter M.C."/>
            <person name="O'Connor E."/>
            <person name="Balint B."/>
            <person name="Krizsan K."/>
            <person name="Kiss B."/>
            <person name="Hess J."/>
            <person name="Varga T."/>
            <person name="Slot J."/>
            <person name="Riley R."/>
            <person name="Boka B."/>
            <person name="Rigling D."/>
            <person name="Barry K."/>
            <person name="Lee J."/>
            <person name="Mihaltcheva S."/>
            <person name="LaButti K."/>
            <person name="Lipzen A."/>
            <person name="Waldron R."/>
            <person name="Moloney N.M."/>
            <person name="Sperisen C."/>
            <person name="Kredics L."/>
            <person name="Vagvoelgyi C."/>
            <person name="Patrignani A."/>
            <person name="Fitzpatrick D."/>
            <person name="Nagy I."/>
            <person name="Doyle S."/>
            <person name="Anderson J.B."/>
            <person name="Grigoriev I.V."/>
            <person name="Gueldener U."/>
            <person name="Muensterkoetter M."/>
            <person name="Nagy L.G."/>
        </authorList>
    </citation>
    <scope>NUCLEOTIDE SEQUENCE [LARGE SCALE GENOMIC DNA]</scope>
    <source>
        <strain evidence="3">Ar21-2</strain>
    </source>
</reference>
<feature type="domain" description="Helitron helicase-like" evidence="1">
    <location>
        <begin position="19"/>
        <end position="74"/>
    </location>
</feature>
<dbReference type="Pfam" id="PF14214">
    <property type="entry name" value="Helitron_like_N"/>
    <property type="match status" value="1"/>
</dbReference>
<evidence type="ECO:0000313" key="3">
    <source>
        <dbReference type="Proteomes" id="UP000217790"/>
    </source>
</evidence>
<protein>
    <recommendedName>
        <fullName evidence="1">Helitron helicase-like domain-containing protein</fullName>
    </recommendedName>
</protein>
<dbReference type="Proteomes" id="UP000217790">
    <property type="component" value="Unassembled WGS sequence"/>
</dbReference>
<dbReference type="EMBL" id="KZ293668">
    <property type="protein sequence ID" value="PBK89459.1"/>
    <property type="molecule type" value="Genomic_DNA"/>
</dbReference>
<evidence type="ECO:0000259" key="1">
    <source>
        <dbReference type="Pfam" id="PF14214"/>
    </source>
</evidence>
<accession>A0A2H3D2F0</accession>
<name>A0A2H3D2F0_ARMGA</name>
<dbReference type="OrthoDB" id="3229882at2759"/>
<keyword evidence="3" id="KW-1185">Reference proteome</keyword>
<proteinExistence type="predicted"/>
<gene>
    <name evidence="2" type="ORF">ARMGADRAFT_1033039</name>
</gene>
<evidence type="ECO:0000313" key="2">
    <source>
        <dbReference type="EMBL" id="PBK89459.1"/>
    </source>
</evidence>
<dbReference type="AlphaFoldDB" id="A0A2H3D2F0"/>
<dbReference type="InterPro" id="IPR025476">
    <property type="entry name" value="Helitron_helicase-like"/>
</dbReference>
<organism evidence="2 3">
    <name type="scientific">Armillaria gallica</name>
    <name type="common">Bulbous honey fungus</name>
    <name type="synonym">Armillaria bulbosa</name>
    <dbReference type="NCBI Taxonomy" id="47427"/>
    <lineage>
        <taxon>Eukaryota</taxon>
        <taxon>Fungi</taxon>
        <taxon>Dikarya</taxon>
        <taxon>Basidiomycota</taxon>
        <taxon>Agaricomycotina</taxon>
        <taxon>Agaricomycetes</taxon>
        <taxon>Agaricomycetidae</taxon>
        <taxon>Agaricales</taxon>
        <taxon>Marasmiineae</taxon>
        <taxon>Physalacriaceae</taxon>
        <taxon>Armillaria</taxon>
    </lineage>
</organism>